<comment type="pathway">
    <text evidence="3">Lipid metabolism.</text>
</comment>
<comment type="similarity">
    <text evidence="4 14">Belongs to the diacylglycerol acyltransferase family.</text>
</comment>
<dbReference type="EMBL" id="NCKU01000037">
    <property type="protein sequence ID" value="RWS17774.1"/>
    <property type="molecule type" value="Genomic_DNA"/>
</dbReference>
<dbReference type="OrthoDB" id="10008102at2759"/>
<gene>
    <name evidence="15" type="ORF">B4U79_06095</name>
</gene>
<name>A0A443RR63_9ACAR</name>
<reference evidence="15 16" key="1">
    <citation type="journal article" date="2018" name="Gigascience">
        <title>Genomes of trombidid mites reveal novel predicted allergens and laterally-transferred genes associated with secondary metabolism.</title>
        <authorList>
            <person name="Dong X."/>
            <person name="Chaisiri K."/>
            <person name="Xia D."/>
            <person name="Armstrong S.D."/>
            <person name="Fang Y."/>
            <person name="Donnelly M.J."/>
            <person name="Kadowaki T."/>
            <person name="McGarry J.W."/>
            <person name="Darby A.C."/>
            <person name="Makepeace B.L."/>
        </authorList>
    </citation>
    <scope>NUCLEOTIDE SEQUENCE [LARGE SCALE GENOMIC DNA]</scope>
    <source>
        <strain evidence="15">UoL-WK</strain>
    </source>
</reference>
<dbReference type="GO" id="GO:0005789">
    <property type="term" value="C:endoplasmic reticulum membrane"/>
    <property type="evidence" value="ECO:0007669"/>
    <property type="project" value="UniProtKB-SubCell"/>
</dbReference>
<evidence type="ECO:0000256" key="11">
    <source>
        <dbReference type="ARBA" id="ARBA00023098"/>
    </source>
</evidence>
<evidence type="ECO:0000256" key="4">
    <source>
        <dbReference type="ARBA" id="ARBA00005420"/>
    </source>
</evidence>
<evidence type="ECO:0000256" key="2">
    <source>
        <dbReference type="ARBA" id="ARBA00004771"/>
    </source>
</evidence>
<keyword evidence="11" id="KW-0443">Lipid metabolism</keyword>
<proteinExistence type="inferred from homology"/>
<evidence type="ECO:0000256" key="8">
    <source>
        <dbReference type="ARBA" id="ARBA00022798"/>
    </source>
</evidence>
<keyword evidence="10 14" id="KW-1133">Transmembrane helix</keyword>
<dbReference type="PANTHER" id="PTHR12317:SF0">
    <property type="entry name" value="ACYLTRANSFERASE"/>
    <property type="match status" value="1"/>
</dbReference>
<keyword evidence="16" id="KW-1185">Reference proteome</keyword>
<evidence type="ECO:0000256" key="1">
    <source>
        <dbReference type="ARBA" id="ARBA00004477"/>
    </source>
</evidence>
<evidence type="ECO:0000313" key="16">
    <source>
        <dbReference type="Proteomes" id="UP000285301"/>
    </source>
</evidence>
<dbReference type="GO" id="GO:0006071">
    <property type="term" value="P:glycerol metabolic process"/>
    <property type="evidence" value="ECO:0007669"/>
    <property type="project" value="UniProtKB-KW"/>
</dbReference>
<keyword evidence="6 14" id="KW-0808">Transferase</keyword>
<comment type="pathway">
    <text evidence="2">Glycerolipid metabolism; triacylglycerol biosynthesis.</text>
</comment>
<sequence length="339" mass="38768">MPKILGIEFAPLHLPLRRRLQTLAVFLGATEFMMAGIWSTIFMIFLLFTPFFIIPLLYFAWMIYDKDTFNEGGRLWPTFRRLPIWRYYAEYFPVTIHKTADLDPSKNYIFGYHPHGIMAAGAFANFATEATDFSKKFPGITTRLITLEINFWMPFHRETALFNGICSANKESIEWIISKNGKGNAAVIVIGGAAESLDAVPNTMELTLKNRKGFVKLALKHGASLVPCISFGENELFSQTHQDDKSTLKKIQRKLTRLIRVAPPIFHGRGVLQYNYGFLPYRKPINTIVGKPIDVEKVAKPTEEDINKLHAAYVKALTDLFYAYREKYAENPQMEIVIK</sequence>
<accession>A0A443RR63</accession>
<dbReference type="STRING" id="1965070.A0A443RR63"/>
<evidence type="ECO:0000256" key="6">
    <source>
        <dbReference type="ARBA" id="ARBA00022679"/>
    </source>
</evidence>
<dbReference type="GO" id="GO:0019432">
    <property type="term" value="P:triglyceride biosynthetic process"/>
    <property type="evidence" value="ECO:0007669"/>
    <property type="project" value="TreeGrafter"/>
</dbReference>
<dbReference type="AlphaFoldDB" id="A0A443RR63"/>
<evidence type="ECO:0000256" key="14">
    <source>
        <dbReference type="RuleBase" id="RU367023"/>
    </source>
</evidence>
<evidence type="ECO:0000256" key="3">
    <source>
        <dbReference type="ARBA" id="ARBA00005189"/>
    </source>
</evidence>
<evidence type="ECO:0000256" key="10">
    <source>
        <dbReference type="ARBA" id="ARBA00022989"/>
    </source>
</evidence>
<evidence type="ECO:0000256" key="13">
    <source>
        <dbReference type="ARBA" id="ARBA00023315"/>
    </source>
</evidence>
<keyword evidence="8" id="KW-0319">Glycerol metabolism</keyword>
<keyword evidence="5" id="KW-0444">Lipid biosynthesis</keyword>
<dbReference type="Pfam" id="PF03982">
    <property type="entry name" value="DAGAT"/>
    <property type="match status" value="1"/>
</dbReference>
<keyword evidence="9 14" id="KW-0256">Endoplasmic reticulum</keyword>
<dbReference type="InterPro" id="IPR007130">
    <property type="entry name" value="DAGAT"/>
</dbReference>
<evidence type="ECO:0000313" key="15">
    <source>
        <dbReference type="EMBL" id="RWS17774.1"/>
    </source>
</evidence>
<dbReference type="Proteomes" id="UP000285301">
    <property type="component" value="Unassembled WGS sequence"/>
</dbReference>
<comment type="caution">
    <text evidence="15">The sequence shown here is derived from an EMBL/GenBank/DDBJ whole genome shotgun (WGS) entry which is preliminary data.</text>
</comment>
<evidence type="ECO:0000256" key="5">
    <source>
        <dbReference type="ARBA" id="ARBA00022516"/>
    </source>
</evidence>
<dbReference type="CDD" id="cd07987">
    <property type="entry name" value="LPLAT_MGAT-like"/>
    <property type="match status" value="1"/>
</dbReference>
<organism evidence="15 16">
    <name type="scientific">Dinothrombium tinctorium</name>
    <dbReference type="NCBI Taxonomy" id="1965070"/>
    <lineage>
        <taxon>Eukaryota</taxon>
        <taxon>Metazoa</taxon>
        <taxon>Ecdysozoa</taxon>
        <taxon>Arthropoda</taxon>
        <taxon>Chelicerata</taxon>
        <taxon>Arachnida</taxon>
        <taxon>Acari</taxon>
        <taxon>Acariformes</taxon>
        <taxon>Trombidiformes</taxon>
        <taxon>Prostigmata</taxon>
        <taxon>Anystina</taxon>
        <taxon>Parasitengona</taxon>
        <taxon>Trombidioidea</taxon>
        <taxon>Trombidiidae</taxon>
        <taxon>Dinothrombium</taxon>
    </lineage>
</organism>
<comment type="caution">
    <text evidence="14">Lacks conserved residue(s) required for the propagation of feature annotation.</text>
</comment>
<keyword evidence="13 15" id="KW-0012">Acyltransferase</keyword>
<dbReference type="PANTHER" id="PTHR12317">
    <property type="entry name" value="DIACYLGLYCEROL O-ACYLTRANSFERASE"/>
    <property type="match status" value="1"/>
</dbReference>
<evidence type="ECO:0000256" key="7">
    <source>
        <dbReference type="ARBA" id="ARBA00022692"/>
    </source>
</evidence>
<evidence type="ECO:0000256" key="12">
    <source>
        <dbReference type="ARBA" id="ARBA00023136"/>
    </source>
</evidence>
<comment type="subcellular location">
    <subcellularLocation>
        <location evidence="1 14">Endoplasmic reticulum membrane</location>
        <topology evidence="1 14">Multi-pass membrane protein</topology>
    </subcellularLocation>
</comment>
<protein>
    <recommendedName>
        <fullName evidence="14">Acyltransferase</fullName>
        <ecNumber evidence="14">2.3.1.-</ecNumber>
    </recommendedName>
</protein>
<evidence type="ECO:0000256" key="9">
    <source>
        <dbReference type="ARBA" id="ARBA00022824"/>
    </source>
</evidence>
<keyword evidence="12 14" id="KW-0472">Membrane</keyword>
<feature type="transmembrane region" description="Helical" evidence="14">
    <location>
        <begin position="44"/>
        <end position="64"/>
    </location>
</feature>
<dbReference type="EC" id="2.3.1.-" evidence="14"/>
<dbReference type="GO" id="GO:0004144">
    <property type="term" value="F:diacylglycerol O-acyltransferase activity"/>
    <property type="evidence" value="ECO:0007669"/>
    <property type="project" value="TreeGrafter"/>
</dbReference>
<keyword evidence="7 14" id="KW-0812">Transmembrane</keyword>